<keyword evidence="4" id="KW-1185">Reference proteome</keyword>
<dbReference type="Gene3D" id="3.30.420.40">
    <property type="match status" value="1"/>
</dbReference>
<feature type="domain" description="RTG2 C-terminal" evidence="2">
    <location>
        <begin position="363"/>
        <end position="591"/>
    </location>
</feature>
<dbReference type="InterPro" id="IPR043129">
    <property type="entry name" value="ATPase_NBD"/>
</dbReference>
<dbReference type="PANTHER" id="PTHR30005:SF0">
    <property type="entry name" value="RETROGRADE REGULATION PROTEIN 2"/>
    <property type="match status" value="1"/>
</dbReference>
<dbReference type="InterPro" id="IPR003695">
    <property type="entry name" value="Ppx_GppA_N"/>
</dbReference>
<accession>A0AAV9VEI4</accession>
<dbReference type="AlphaFoldDB" id="A0AAV9VEI4"/>
<dbReference type="Pfam" id="PF23566">
    <property type="entry name" value="RTG2_C"/>
    <property type="match status" value="1"/>
</dbReference>
<dbReference type="InterPro" id="IPR057512">
    <property type="entry name" value="RTG2_C"/>
</dbReference>
<dbReference type="Proteomes" id="UP001375240">
    <property type="component" value="Unassembled WGS sequence"/>
</dbReference>
<gene>
    <name evidence="3" type="ORF">TWF696_000971</name>
</gene>
<dbReference type="Gene3D" id="3.30.420.150">
    <property type="entry name" value="Exopolyphosphatase. Domain 2"/>
    <property type="match status" value="1"/>
</dbReference>
<organism evidence="3 4">
    <name type="scientific">Orbilia brochopaga</name>
    <dbReference type="NCBI Taxonomy" id="3140254"/>
    <lineage>
        <taxon>Eukaryota</taxon>
        <taxon>Fungi</taxon>
        <taxon>Dikarya</taxon>
        <taxon>Ascomycota</taxon>
        <taxon>Pezizomycotina</taxon>
        <taxon>Orbiliomycetes</taxon>
        <taxon>Orbiliales</taxon>
        <taxon>Orbiliaceae</taxon>
        <taxon>Orbilia</taxon>
    </lineage>
</organism>
<evidence type="ECO:0000259" key="1">
    <source>
        <dbReference type="Pfam" id="PF02541"/>
    </source>
</evidence>
<protein>
    <recommendedName>
        <fullName evidence="5">Ppx/GppA phosphatase domain-containing protein</fullName>
    </recommendedName>
</protein>
<feature type="domain" description="Ppx/GppA phosphatase N-terminal" evidence="1">
    <location>
        <begin position="47"/>
        <end position="356"/>
    </location>
</feature>
<evidence type="ECO:0000259" key="2">
    <source>
        <dbReference type="Pfam" id="PF23566"/>
    </source>
</evidence>
<dbReference type="GO" id="GO:0006357">
    <property type="term" value="P:regulation of transcription by RNA polymerase II"/>
    <property type="evidence" value="ECO:0007669"/>
    <property type="project" value="TreeGrafter"/>
</dbReference>
<dbReference type="Pfam" id="PF02541">
    <property type="entry name" value="Ppx-GppA"/>
    <property type="match status" value="1"/>
</dbReference>
<dbReference type="InterPro" id="IPR050273">
    <property type="entry name" value="GppA/Ppx_hydrolase"/>
</dbReference>
<reference evidence="3 4" key="1">
    <citation type="submission" date="2019-10" db="EMBL/GenBank/DDBJ databases">
        <authorList>
            <person name="Palmer J.M."/>
        </authorList>
    </citation>
    <scope>NUCLEOTIDE SEQUENCE [LARGE SCALE GENOMIC DNA]</scope>
    <source>
        <strain evidence="3 4">TWF696</strain>
    </source>
</reference>
<dbReference type="SUPFAM" id="SSF53067">
    <property type="entry name" value="Actin-like ATPase domain"/>
    <property type="match status" value="2"/>
</dbReference>
<dbReference type="EMBL" id="JAVHNQ010000001">
    <property type="protein sequence ID" value="KAK6359837.1"/>
    <property type="molecule type" value="Genomic_DNA"/>
</dbReference>
<name>A0AAV9VEI4_9PEZI</name>
<evidence type="ECO:0000313" key="4">
    <source>
        <dbReference type="Proteomes" id="UP001375240"/>
    </source>
</evidence>
<comment type="caution">
    <text evidence="3">The sequence shown here is derived from an EMBL/GenBank/DDBJ whole genome shotgun (WGS) entry which is preliminary data.</text>
</comment>
<dbReference type="FunFam" id="3.30.420.40:FF:000191">
    <property type="entry name" value="Retrograde regulation protein 2"/>
    <property type="match status" value="1"/>
</dbReference>
<proteinExistence type="predicted"/>
<dbReference type="PANTHER" id="PTHR30005">
    <property type="entry name" value="EXOPOLYPHOSPHATASE"/>
    <property type="match status" value="1"/>
</dbReference>
<evidence type="ECO:0000313" key="3">
    <source>
        <dbReference type="EMBL" id="KAK6359837.1"/>
    </source>
</evidence>
<sequence length="596" mass="63794">MAAPLLSPSAYATECTAPEHLHAMVDIGSNGIRFSISTLHPLTARVLPTLFTDRAAISLYDAQFQYSTISLSHVKSPIPEATIAAITTALQRFKNVCATFRVPEAQIRVVATEATRTAPNSDEFRAAIYDAVGWRVELLAKEDEGRVGALGIASSFATVEGLVMDLGGGSTQLSWMVTRQGDVKTADAAVSLPFGAAALTKKLATALDATAIHAVAENIREELTKAVSSLKLPKELEEAAKREGGYTLYLSGGGFRGFGYLLLAGHEISPYPLPIINGFSASRDEFAKLADSVGLELTNAQQEELSSQFRISGRRAEQVPAVAFLVRNLLKSLPAIKEVVFCQGGVREGCLFDKLDVTTRAANPLVVATGVFAPPGAGKLARLIGDALPKSTPEVFWQLGVVSALANLLTYHAGVPREGRAAAGLHFTTTGQLGGTHGLTHHERVLLGLCLCARWGGEVAEGENGFRARLERVVGGEMAWWARYIGSVAQAVGAVFPGGIMLEGEGGRDSPVGAESRRLRRRLSEVDGKISFFARDQERKGQLDIVLRIRVAKDDPDTAAVMVRKAAEDVEKVGKKKHCAALGFRRKIAVIWETTD</sequence>
<evidence type="ECO:0008006" key="5">
    <source>
        <dbReference type="Google" id="ProtNLM"/>
    </source>
</evidence>